<accession>A0A317FKG1</accession>
<comment type="caution">
    <text evidence="5">The sequence shown here is derived from an EMBL/GenBank/DDBJ whole genome shotgun (WGS) entry which is preliminary data.</text>
</comment>
<dbReference type="InterPro" id="IPR002629">
    <property type="entry name" value="Met_Synth_C/arc"/>
</dbReference>
<evidence type="ECO:0000256" key="3">
    <source>
        <dbReference type="ARBA" id="ARBA00022833"/>
    </source>
</evidence>
<evidence type="ECO:0000313" key="6">
    <source>
        <dbReference type="Proteomes" id="UP000245765"/>
    </source>
</evidence>
<evidence type="ECO:0000313" key="5">
    <source>
        <dbReference type="EMBL" id="PWS38138.1"/>
    </source>
</evidence>
<dbReference type="Pfam" id="PF01717">
    <property type="entry name" value="Meth_synt_2"/>
    <property type="match status" value="1"/>
</dbReference>
<dbReference type="Proteomes" id="UP000245765">
    <property type="component" value="Unassembled WGS sequence"/>
</dbReference>
<dbReference type="InterPro" id="IPR038071">
    <property type="entry name" value="UROD/MetE-like_sf"/>
</dbReference>
<sequence>MSTPRILTTVVGSYPVPDWLAALPSETAVADATRVVITTQEQAGIDLVCDGELYRFDVNHPETNGMIEYFTRPLSGIRNDATFEEVLEYRAQRGMAFRLRPPGVVDGPIGHGTLDLPAACAKARRLATKPLKFTLTGPHMLAKTLIDKHYGGSAEKVALAIADVLAEQVAHCDAAVIQVDEANLPGSPEEAPWAAEAINRVLRAVKTKAAVHLCFGNYGGQSIQKGGWDKLMGYLNSLQVDHVVMENAHRPAEELAVFRNLRPEIGMGLGVVDIKRTDVESADDIARAIERAETVIGPGRVRYIHPDCGFWMLKRNIVDAKIRALVAGRDLFEGRSVRRAA</sequence>
<keyword evidence="2" id="KW-0479">Metal-binding</keyword>
<protein>
    <submittedName>
        <fullName evidence="5">Methionine synthase</fullName>
    </submittedName>
</protein>
<dbReference type="GO" id="GO:0009086">
    <property type="term" value="P:methionine biosynthetic process"/>
    <property type="evidence" value="ECO:0007669"/>
    <property type="project" value="InterPro"/>
</dbReference>
<dbReference type="SUPFAM" id="SSF51726">
    <property type="entry name" value="UROD/MetE-like"/>
    <property type="match status" value="1"/>
</dbReference>
<dbReference type="GO" id="GO:0008270">
    <property type="term" value="F:zinc ion binding"/>
    <property type="evidence" value="ECO:0007669"/>
    <property type="project" value="InterPro"/>
</dbReference>
<proteinExistence type="predicted"/>
<dbReference type="Gene3D" id="3.20.20.210">
    <property type="match status" value="1"/>
</dbReference>
<comment type="cofactor">
    <cofactor evidence="1">
        <name>Zn(2+)</name>
        <dbReference type="ChEBI" id="CHEBI:29105"/>
    </cofactor>
</comment>
<dbReference type="PANTHER" id="PTHR30519">
    <property type="entry name" value="5-METHYLTETRAHYDROPTEROYLTRIGLUTAMATE--HOMOCYSTEINE METHYLTRANSFERASE"/>
    <property type="match status" value="1"/>
</dbReference>
<keyword evidence="3" id="KW-0862">Zinc</keyword>
<feature type="domain" description="Cobalamin-independent methionine synthase MetE C-terminal/archaeal" evidence="4">
    <location>
        <begin position="25"/>
        <end position="326"/>
    </location>
</feature>
<dbReference type="OrthoDB" id="244285at2"/>
<evidence type="ECO:0000259" key="4">
    <source>
        <dbReference type="Pfam" id="PF01717"/>
    </source>
</evidence>
<name>A0A317FKG1_9PROT</name>
<dbReference type="AlphaFoldDB" id="A0A317FKG1"/>
<organism evidence="5 6">
    <name type="scientific">Falsiroseomonas bella</name>
    <dbReference type="NCBI Taxonomy" id="2184016"/>
    <lineage>
        <taxon>Bacteria</taxon>
        <taxon>Pseudomonadati</taxon>
        <taxon>Pseudomonadota</taxon>
        <taxon>Alphaproteobacteria</taxon>
        <taxon>Acetobacterales</taxon>
        <taxon>Roseomonadaceae</taxon>
        <taxon>Falsiroseomonas</taxon>
    </lineage>
</organism>
<dbReference type="GO" id="GO:0003871">
    <property type="term" value="F:5-methyltetrahydropteroyltriglutamate-homocysteine S-methyltransferase activity"/>
    <property type="evidence" value="ECO:0007669"/>
    <property type="project" value="InterPro"/>
</dbReference>
<gene>
    <name evidence="5" type="ORF">DFH01_02220</name>
</gene>
<dbReference type="CDD" id="cd03311">
    <property type="entry name" value="CIMS_C_terminal_like"/>
    <property type="match status" value="1"/>
</dbReference>
<dbReference type="RefSeq" id="WP_109868759.1">
    <property type="nucleotide sequence ID" value="NZ_QGNA01000001.1"/>
</dbReference>
<evidence type="ECO:0000256" key="2">
    <source>
        <dbReference type="ARBA" id="ARBA00022723"/>
    </source>
</evidence>
<evidence type="ECO:0000256" key="1">
    <source>
        <dbReference type="ARBA" id="ARBA00001947"/>
    </source>
</evidence>
<keyword evidence="6" id="KW-1185">Reference proteome</keyword>
<dbReference type="EMBL" id="QGNA01000001">
    <property type="protein sequence ID" value="PWS38138.1"/>
    <property type="molecule type" value="Genomic_DNA"/>
</dbReference>
<reference evidence="6" key="1">
    <citation type="submission" date="2018-05" db="EMBL/GenBank/DDBJ databases">
        <authorList>
            <person name="Du Z."/>
            <person name="Wang X."/>
        </authorList>
    </citation>
    <scope>NUCLEOTIDE SEQUENCE [LARGE SCALE GENOMIC DNA]</scope>
    <source>
        <strain evidence="6">CQN31</strain>
    </source>
</reference>